<evidence type="ECO:0000259" key="2">
    <source>
        <dbReference type="Pfam" id="PF13648"/>
    </source>
</evidence>
<protein>
    <submittedName>
        <fullName evidence="3">Lipocalin family protein</fullName>
    </submittedName>
</protein>
<dbReference type="EMBL" id="JANWGH010000001">
    <property type="protein sequence ID" value="MCS5490149.1"/>
    <property type="molecule type" value="Genomic_DNA"/>
</dbReference>
<dbReference type="Pfam" id="PF13648">
    <property type="entry name" value="Lipocalin_4"/>
    <property type="match status" value="1"/>
</dbReference>
<comment type="caution">
    <text evidence="3">The sequence shown here is derived from an EMBL/GenBank/DDBJ whole genome shotgun (WGS) entry which is preliminary data.</text>
</comment>
<dbReference type="Proteomes" id="UP001206788">
    <property type="component" value="Unassembled WGS sequence"/>
</dbReference>
<reference evidence="3 4" key="1">
    <citation type="submission" date="2022-08" db="EMBL/GenBank/DDBJ databases">
        <title>Algoriphagus sp. CAU 1643 isolated from mud.</title>
        <authorList>
            <person name="Kim W."/>
        </authorList>
    </citation>
    <scope>NUCLEOTIDE SEQUENCE [LARGE SCALE GENOMIC DNA]</scope>
    <source>
        <strain evidence="3 4">CAU 1643</strain>
    </source>
</reference>
<sequence>MRITILTFLFISFFGISNASNAQELFGKWQLVYFDGIDQIRNSPQFREATATARTNMEYRIKNRLENTVYEFFGEDSLKYTDMVNQKLVLRKATFEVDESNTLIIKHADLVRKAQIVELTENKLILQPISQSGTLGRLIFEPYVEPEED</sequence>
<evidence type="ECO:0000313" key="4">
    <source>
        <dbReference type="Proteomes" id="UP001206788"/>
    </source>
</evidence>
<proteinExistence type="predicted"/>
<dbReference type="InterPro" id="IPR024311">
    <property type="entry name" value="Lipocalin-like"/>
</dbReference>
<feature type="chain" id="PRO_5045759901" evidence="1">
    <location>
        <begin position="20"/>
        <end position="149"/>
    </location>
</feature>
<gene>
    <name evidence="3" type="ORF">NY014_06895</name>
</gene>
<keyword evidence="4" id="KW-1185">Reference proteome</keyword>
<evidence type="ECO:0000313" key="3">
    <source>
        <dbReference type="EMBL" id="MCS5490149.1"/>
    </source>
</evidence>
<dbReference type="RefSeq" id="WP_259413824.1">
    <property type="nucleotide sequence ID" value="NZ_JANWGH010000001.1"/>
</dbReference>
<name>A0ABT2G4F6_9BACT</name>
<evidence type="ECO:0000256" key="1">
    <source>
        <dbReference type="SAM" id="SignalP"/>
    </source>
</evidence>
<organism evidence="3 4">
    <name type="scientific">Algoriphagus limi</name>
    <dbReference type="NCBI Taxonomy" id="2975273"/>
    <lineage>
        <taxon>Bacteria</taxon>
        <taxon>Pseudomonadati</taxon>
        <taxon>Bacteroidota</taxon>
        <taxon>Cytophagia</taxon>
        <taxon>Cytophagales</taxon>
        <taxon>Cyclobacteriaceae</taxon>
        <taxon>Algoriphagus</taxon>
    </lineage>
</organism>
<accession>A0ABT2G4F6</accession>
<keyword evidence="1" id="KW-0732">Signal</keyword>
<feature type="domain" description="Lipocalin-like" evidence="2">
    <location>
        <begin position="25"/>
        <end position="126"/>
    </location>
</feature>
<feature type="signal peptide" evidence="1">
    <location>
        <begin position="1"/>
        <end position="19"/>
    </location>
</feature>